<dbReference type="InterPro" id="IPR023228">
    <property type="entry name" value="SAM_OH_AdoTrfase_N_sf"/>
</dbReference>
<evidence type="ECO:0000313" key="5">
    <source>
        <dbReference type="EMBL" id="ALU12386.1"/>
    </source>
</evidence>
<dbReference type="AlphaFoldDB" id="A0A0U2VEE6"/>
<dbReference type="SUPFAM" id="SSF101852">
    <property type="entry name" value="Bacterial fluorinating enzyme, C-terminal domain"/>
    <property type="match status" value="1"/>
</dbReference>
<evidence type="ECO:0000259" key="4">
    <source>
        <dbReference type="Pfam" id="PF20257"/>
    </source>
</evidence>
<name>A0A0U2VEE6_9CREN</name>
<keyword evidence="6" id="KW-1185">Reference proteome</keyword>
<dbReference type="SUPFAM" id="SSF102522">
    <property type="entry name" value="Bacterial fluorinating enzyme, N-terminal domain"/>
    <property type="match status" value="1"/>
</dbReference>
<reference evidence="5 6" key="1">
    <citation type="submission" date="2013-11" db="EMBL/GenBank/DDBJ databases">
        <title>Comparative genomics of Ignicoccus.</title>
        <authorList>
            <person name="Podar M."/>
        </authorList>
    </citation>
    <scope>NUCLEOTIDE SEQUENCE [LARGE SCALE GENOMIC DNA]</scope>
    <source>
        <strain evidence="5 6">DSM 13165</strain>
    </source>
</reference>
<dbReference type="Pfam" id="PF01887">
    <property type="entry name" value="SAM_HAT_N"/>
    <property type="match status" value="1"/>
</dbReference>
<dbReference type="PANTHER" id="PTHR35092:SF1">
    <property type="entry name" value="CHLORINASE MJ1651"/>
    <property type="match status" value="1"/>
</dbReference>
<evidence type="ECO:0000259" key="3">
    <source>
        <dbReference type="Pfam" id="PF01887"/>
    </source>
</evidence>
<dbReference type="PIRSF" id="PIRSF006779">
    <property type="entry name" value="UCP006779"/>
    <property type="match status" value="1"/>
</dbReference>
<dbReference type="OrthoDB" id="372224at2157"/>
<evidence type="ECO:0000256" key="2">
    <source>
        <dbReference type="ARBA" id="ARBA00024035"/>
    </source>
</evidence>
<dbReference type="InterPro" id="IPR046469">
    <property type="entry name" value="SAM_HAT_N"/>
</dbReference>
<keyword evidence="1" id="KW-0949">S-adenosyl-L-methionine</keyword>
<accession>A0A0U2VEE6</accession>
<dbReference type="GeneID" id="30680013"/>
<dbReference type="PANTHER" id="PTHR35092">
    <property type="entry name" value="CHLORINASE MJ1651"/>
    <property type="match status" value="1"/>
</dbReference>
<dbReference type="Gene3D" id="3.40.50.10790">
    <property type="entry name" value="S-adenosyl-l-methionine hydroxide adenosyltransferase, N-terminal"/>
    <property type="match status" value="1"/>
</dbReference>
<dbReference type="PATRIC" id="fig|940295.4.peg.604"/>
<dbReference type="InterPro" id="IPR046470">
    <property type="entry name" value="SAM_HAT_C"/>
</dbReference>
<dbReference type="Proteomes" id="UP000060778">
    <property type="component" value="Chromosome"/>
</dbReference>
<dbReference type="Gene3D" id="2.40.30.90">
    <property type="entry name" value="Bacterial fluorinating enzyme like"/>
    <property type="match status" value="1"/>
</dbReference>
<dbReference type="STRING" id="940295.EYM_03095"/>
<proteinExistence type="inferred from homology"/>
<protein>
    <recommendedName>
        <fullName evidence="7">SAM-dependent chlorinase/fluorinase</fullName>
    </recommendedName>
</protein>
<dbReference type="Pfam" id="PF20257">
    <property type="entry name" value="SAM_HAT_C"/>
    <property type="match status" value="1"/>
</dbReference>
<dbReference type="InterPro" id="IPR023227">
    <property type="entry name" value="SAM_OH_AdoTrfase_C_sf"/>
</dbReference>
<sequence>MIGIITDYGYNDVYAGLLKVVAKEVCRNAEIIDITHGIESFNILKGAYATLVTLPHLPPRSSLVVVVDPSVGSSREPIVAEIGEWYVVAPNNGVVWLAALEYGVGNVFRIEKKLTKYRSHTFHGRDIFVPVGAYLECGGSPERLGNLTSLKELPVNLVRELSGSMLRSTVIYVDKFGNVALWYKGNPFSYGDKVLINNKFEAKVVKTFSEVRKGELAVYVNSFGYLEIAKYLGNAARELDLEEGNIVTLEKLT</sequence>
<gene>
    <name evidence="5" type="ORF">EYM_03095</name>
</gene>
<dbReference type="RefSeq" id="WP_075049610.1">
    <property type="nucleotide sequence ID" value="NZ_CP006867.1"/>
</dbReference>
<feature type="domain" description="S-adenosyl-l-methionine hydroxide adenosyltransferase N-terminal" evidence="3">
    <location>
        <begin position="2"/>
        <end position="145"/>
    </location>
</feature>
<dbReference type="InterPro" id="IPR002747">
    <property type="entry name" value="SAM_OH_AdoTrfase"/>
</dbReference>
<organism evidence="5 6">
    <name type="scientific">Ignicoccus islandicus DSM 13165</name>
    <dbReference type="NCBI Taxonomy" id="940295"/>
    <lineage>
        <taxon>Archaea</taxon>
        <taxon>Thermoproteota</taxon>
        <taxon>Thermoprotei</taxon>
        <taxon>Desulfurococcales</taxon>
        <taxon>Desulfurococcaceae</taxon>
        <taxon>Ignicoccus</taxon>
    </lineage>
</organism>
<comment type="similarity">
    <text evidence="2">Belongs to the SAM hydrolase / SAM-dependent halogenase family.</text>
</comment>
<dbReference type="EMBL" id="CP006867">
    <property type="protein sequence ID" value="ALU12386.1"/>
    <property type="molecule type" value="Genomic_DNA"/>
</dbReference>
<evidence type="ECO:0008006" key="7">
    <source>
        <dbReference type="Google" id="ProtNLM"/>
    </source>
</evidence>
<evidence type="ECO:0000313" key="6">
    <source>
        <dbReference type="Proteomes" id="UP000060778"/>
    </source>
</evidence>
<dbReference type="KEGG" id="iis:EYM_03095"/>
<feature type="domain" description="S-adenosyl-l-methionine hydroxide adenosyltransferase C-terminal" evidence="4">
    <location>
        <begin position="169"/>
        <end position="247"/>
    </location>
</feature>
<evidence type="ECO:0000256" key="1">
    <source>
        <dbReference type="ARBA" id="ARBA00022691"/>
    </source>
</evidence>